<evidence type="ECO:0000313" key="2">
    <source>
        <dbReference type="Proteomes" id="UP001279734"/>
    </source>
</evidence>
<evidence type="ECO:0000313" key="1">
    <source>
        <dbReference type="EMBL" id="GMH31885.1"/>
    </source>
</evidence>
<dbReference type="EMBL" id="BSYO01000043">
    <property type="protein sequence ID" value="GMH31885.1"/>
    <property type="molecule type" value="Genomic_DNA"/>
</dbReference>
<accession>A0AAD3TLP8</accession>
<comment type="caution">
    <text evidence="1">The sequence shown here is derived from an EMBL/GenBank/DDBJ whole genome shotgun (WGS) entry which is preliminary data.</text>
</comment>
<gene>
    <name evidence="1" type="ORF">Nepgr_033729</name>
</gene>
<proteinExistence type="predicted"/>
<organism evidence="1 2">
    <name type="scientific">Nepenthes gracilis</name>
    <name type="common">Slender pitcher plant</name>
    <dbReference type="NCBI Taxonomy" id="150966"/>
    <lineage>
        <taxon>Eukaryota</taxon>
        <taxon>Viridiplantae</taxon>
        <taxon>Streptophyta</taxon>
        <taxon>Embryophyta</taxon>
        <taxon>Tracheophyta</taxon>
        <taxon>Spermatophyta</taxon>
        <taxon>Magnoliopsida</taxon>
        <taxon>eudicotyledons</taxon>
        <taxon>Gunneridae</taxon>
        <taxon>Pentapetalae</taxon>
        <taxon>Caryophyllales</taxon>
        <taxon>Nepenthaceae</taxon>
        <taxon>Nepenthes</taxon>
    </lineage>
</organism>
<reference evidence="1" key="1">
    <citation type="submission" date="2023-05" db="EMBL/GenBank/DDBJ databases">
        <title>Nepenthes gracilis genome sequencing.</title>
        <authorList>
            <person name="Fukushima K."/>
        </authorList>
    </citation>
    <scope>NUCLEOTIDE SEQUENCE</scope>
    <source>
        <strain evidence="1">SING2019-196</strain>
    </source>
</reference>
<sequence>MLMLRSKSVPGYPLFGHVADVVLDASTVAFMVISSALLNAEEISCSVFIPFVWLFCNASSDEGLLLDLECSAARVNGRFWKDEDELDAVAALLLMQCCLEVSLKILLSLTWTESLDELRLKIDCLSSPVNS</sequence>
<keyword evidence="2" id="KW-1185">Reference proteome</keyword>
<name>A0AAD3TLP8_NEPGR</name>
<protein>
    <submittedName>
        <fullName evidence="1">Uncharacterized protein</fullName>
    </submittedName>
</protein>
<dbReference type="Proteomes" id="UP001279734">
    <property type="component" value="Unassembled WGS sequence"/>
</dbReference>
<dbReference type="AlphaFoldDB" id="A0AAD3TLP8"/>